<proteinExistence type="predicted"/>
<gene>
    <name evidence="5" type="ORF">MNOR_LOCUS9723</name>
</gene>
<reference evidence="5 6" key="1">
    <citation type="submission" date="2024-05" db="EMBL/GenBank/DDBJ databases">
        <authorList>
            <person name="Wallberg A."/>
        </authorList>
    </citation>
    <scope>NUCLEOTIDE SEQUENCE [LARGE SCALE GENOMIC DNA]</scope>
</reference>
<dbReference type="GO" id="GO:0005777">
    <property type="term" value="C:peroxisome"/>
    <property type="evidence" value="ECO:0007669"/>
    <property type="project" value="UniProtKB-SubCell"/>
</dbReference>
<evidence type="ECO:0000313" key="6">
    <source>
        <dbReference type="Proteomes" id="UP001497623"/>
    </source>
</evidence>
<comment type="subcellular location">
    <subcellularLocation>
        <location evidence="1">Peroxisome</location>
    </subcellularLocation>
</comment>
<evidence type="ECO:0000259" key="4">
    <source>
        <dbReference type="Pfam" id="PF00501"/>
    </source>
</evidence>
<keyword evidence="6" id="KW-1185">Reference proteome</keyword>
<dbReference type="Proteomes" id="UP001497623">
    <property type="component" value="Unassembled WGS sequence"/>
</dbReference>
<comment type="caution">
    <text evidence="5">The sequence shown here is derived from an EMBL/GenBank/DDBJ whole genome shotgun (WGS) entry which is preliminary data.</text>
</comment>
<keyword evidence="3" id="KW-1133">Transmembrane helix</keyword>
<evidence type="ECO:0000256" key="3">
    <source>
        <dbReference type="SAM" id="Phobius"/>
    </source>
</evidence>
<organism evidence="5 6">
    <name type="scientific">Meganyctiphanes norvegica</name>
    <name type="common">Northern krill</name>
    <name type="synonym">Thysanopoda norvegica</name>
    <dbReference type="NCBI Taxonomy" id="48144"/>
    <lineage>
        <taxon>Eukaryota</taxon>
        <taxon>Metazoa</taxon>
        <taxon>Ecdysozoa</taxon>
        <taxon>Arthropoda</taxon>
        <taxon>Crustacea</taxon>
        <taxon>Multicrustacea</taxon>
        <taxon>Malacostraca</taxon>
        <taxon>Eumalacostraca</taxon>
        <taxon>Eucarida</taxon>
        <taxon>Euphausiacea</taxon>
        <taxon>Euphausiidae</taxon>
        <taxon>Meganyctiphanes</taxon>
    </lineage>
</organism>
<protein>
    <recommendedName>
        <fullName evidence="4">AMP-dependent synthetase/ligase domain-containing protein</fullName>
    </recommendedName>
</protein>
<dbReference type="SUPFAM" id="SSF56801">
    <property type="entry name" value="Acetyl-CoA synthetase-like"/>
    <property type="match status" value="1"/>
</dbReference>
<keyword evidence="2" id="KW-0576">Peroxisome</keyword>
<dbReference type="GO" id="GO:0016405">
    <property type="term" value="F:CoA-ligase activity"/>
    <property type="evidence" value="ECO:0007669"/>
    <property type="project" value="TreeGrafter"/>
</dbReference>
<keyword evidence="3" id="KW-0472">Membrane</keyword>
<dbReference type="PROSITE" id="PS00455">
    <property type="entry name" value="AMP_BINDING"/>
    <property type="match status" value="1"/>
</dbReference>
<dbReference type="InterPro" id="IPR020845">
    <property type="entry name" value="AMP-binding_CS"/>
</dbReference>
<evidence type="ECO:0000313" key="5">
    <source>
        <dbReference type="EMBL" id="CAL4075204.1"/>
    </source>
</evidence>
<feature type="domain" description="AMP-dependent synthetase/ligase" evidence="4">
    <location>
        <begin position="37"/>
        <end position="276"/>
    </location>
</feature>
<feature type="non-terminal residue" evidence="5">
    <location>
        <position position="276"/>
    </location>
</feature>
<accession>A0AAV2QB97</accession>
<evidence type="ECO:0000256" key="1">
    <source>
        <dbReference type="ARBA" id="ARBA00004275"/>
    </source>
</evidence>
<feature type="transmembrane region" description="Helical" evidence="3">
    <location>
        <begin position="231"/>
        <end position="260"/>
    </location>
</feature>
<evidence type="ECO:0000256" key="2">
    <source>
        <dbReference type="ARBA" id="ARBA00023140"/>
    </source>
</evidence>
<dbReference type="EMBL" id="CAXKWB010004754">
    <property type="protein sequence ID" value="CAL4075204.1"/>
    <property type="molecule type" value="Genomic_DNA"/>
</dbReference>
<keyword evidence="3" id="KW-0812">Transmembrane</keyword>
<sequence length="276" mass="29847">MVGMSAKVQAEHVIRCKWQEVEPIPDTPLAGHLLQLCRKYGDKPAMICGLSGSRMTYTDIADWVLRVSYGWSQCGLAEGDVVCMITPNVLLAPPTFMAAIAAKAKVTLANPLYTADELRHHLSNSGSRWVVVHPLFAPLVRAATKGCADIQGVYILGESAVEEYEAITSIGKDPPAEWSGSGLDGDSVVHLPYSSGTTGLPKGVLLTSRNWQAALSSAGRQEFFCVDSSDFILGLLPIFHVFGMGIVLISMSYGSTLVLLPKFQPDTFLKAIQEYK</sequence>
<dbReference type="InterPro" id="IPR000873">
    <property type="entry name" value="AMP-dep_synth/lig_dom"/>
</dbReference>
<name>A0AAV2QB97_MEGNR</name>
<dbReference type="AlphaFoldDB" id="A0AAV2QB97"/>
<dbReference type="Pfam" id="PF00501">
    <property type="entry name" value="AMP-binding"/>
    <property type="match status" value="1"/>
</dbReference>
<dbReference type="PANTHER" id="PTHR24096:SF422">
    <property type="entry name" value="BCDNA.GH02901"/>
    <property type="match status" value="1"/>
</dbReference>
<dbReference type="Gene3D" id="3.40.50.980">
    <property type="match status" value="2"/>
</dbReference>
<dbReference type="PANTHER" id="PTHR24096">
    <property type="entry name" value="LONG-CHAIN-FATTY-ACID--COA LIGASE"/>
    <property type="match status" value="1"/>
</dbReference>